<dbReference type="Proteomes" id="UP000230477">
    <property type="component" value="Unassembled WGS sequence"/>
</dbReference>
<evidence type="ECO:0000313" key="8">
    <source>
        <dbReference type="EMBL" id="PJB04493.1"/>
    </source>
</evidence>
<accession>A0A2H9RDF4</accession>
<accession>A0A2H9QSV2</accession>
<feature type="transmembrane region" description="Helical" evidence="1">
    <location>
        <begin position="152"/>
        <end position="172"/>
    </location>
</feature>
<feature type="transmembrane region" description="Helical" evidence="1">
    <location>
        <begin position="383"/>
        <end position="399"/>
    </location>
</feature>
<feature type="domain" description="DUF112" evidence="2">
    <location>
        <begin position="6"/>
        <end position="386"/>
    </location>
</feature>
<dbReference type="Pfam" id="PF01970">
    <property type="entry name" value="TctA"/>
    <property type="match status" value="1"/>
</dbReference>
<dbReference type="InterPro" id="IPR002823">
    <property type="entry name" value="DUF112_TM"/>
</dbReference>
<evidence type="ECO:0000313" key="6">
    <source>
        <dbReference type="EMBL" id="PIX28192.1"/>
    </source>
</evidence>
<dbReference type="EMBL" id="PFSX01000046">
    <property type="protein sequence ID" value="PJC01258.1"/>
    <property type="molecule type" value="Genomic_DNA"/>
</dbReference>
<dbReference type="EMBL" id="PEUT01000001">
    <property type="protein sequence ID" value="PIV13947.1"/>
    <property type="molecule type" value="Genomic_DNA"/>
</dbReference>
<evidence type="ECO:0000313" key="11">
    <source>
        <dbReference type="Proteomes" id="UP000228888"/>
    </source>
</evidence>
<evidence type="ECO:0000313" key="5">
    <source>
        <dbReference type="EMBL" id="PIV46446.1"/>
    </source>
</evidence>
<accession>A0A2H9M808</accession>
<dbReference type="AlphaFoldDB" id="A0A2G9LJS4"/>
<evidence type="ECO:0000313" key="12">
    <source>
        <dbReference type="Proteomes" id="UP000229789"/>
    </source>
</evidence>
<evidence type="ECO:0000256" key="1">
    <source>
        <dbReference type="SAM" id="Phobius"/>
    </source>
</evidence>
<gene>
    <name evidence="9" type="ORF">CO072_01760</name>
    <name evidence="8" type="ORF">CO124_00100</name>
    <name evidence="5" type="ORF">COS22_01250</name>
    <name evidence="4" type="ORF">COS45_00125</name>
    <name evidence="3" type="ORF">COW69_00180</name>
    <name evidence="7" type="ORF">COY63_00490</name>
    <name evidence="6" type="ORF">COZ66_00825</name>
</gene>
<evidence type="ECO:0000313" key="9">
    <source>
        <dbReference type="EMBL" id="PJC01258.1"/>
    </source>
</evidence>
<feature type="transmembrane region" description="Helical" evidence="1">
    <location>
        <begin position="179"/>
        <end position="198"/>
    </location>
</feature>
<accession>A0A2H9P927</accession>
<dbReference type="Proteomes" id="UP000230713">
    <property type="component" value="Unassembled WGS sequence"/>
</dbReference>
<accession>A0A2H9N444</accession>
<comment type="caution">
    <text evidence="3">The sequence shown here is derived from an EMBL/GenBank/DDBJ whole genome shotgun (WGS) entry which is preliminary data.</text>
</comment>
<feature type="transmembrane region" description="Helical" evidence="1">
    <location>
        <begin position="304"/>
        <end position="326"/>
    </location>
</feature>
<evidence type="ECO:0000259" key="2">
    <source>
        <dbReference type="Pfam" id="PF01970"/>
    </source>
</evidence>
<dbReference type="PANTHER" id="PTHR42204:SF1">
    <property type="entry name" value="INTEGRAL MEMBRANE PROTEIN"/>
    <property type="match status" value="1"/>
</dbReference>
<evidence type="ECO:0000313" key="7">
    <source>
        <dbReference type="EMBL" id="PIY99989.1"/>
    </source>
</evidence>
<accession>A0A2H9M3R4</accession>
<feature type="transmembrane region" description="Helical" evidence="1">
    <location>
        <begin position="338"/>
        <end position="371"/>
    </location>
</feature>
<protein>
    <recommendedName>
        <fullName evidence="2">DUF112 domain-containing protein</fullName>
    </recommendedName>
</protein>
<name>A0A2G9LJS4_HUBC1</name>
<feature type="transmembrane region" description="Helical" evidence="1">
    <location>
        <begin position="93"/>
        <end position="113"/>
    </location>
</feature>
<feature type="transmembrane region" description="Helical" evidence="1">
    <location>
        <begin position="125"/>
        <end position="146"/>
    </location>
</feature>
<dbReference type="PANTHER" id="PTHR42204">
    <property type="entry name" value="INTEGRAL MEMBRANE PROTEIN"/>
    <property type="match status" value="1"/>
</dbReference>
<sequence length="400" mass="43727">MLDFVFVLFVGALVGVFTGLMPGIHINTIAAGLLATSVFLLNYFSPFEISIFILVVAIVHSFVDFIPSIYLGAPEPETALSILPGHQLLMKGQGYEAVALTVFGGIFGFLFVLGLSPLLFFFLNAFYFFVEQYMAFILIIISLLLILRDPKIFWAATIFLLSGALGFMVLRAGFIDKPLFPMLSGLFGASFLLFSILHKTTLPPKQDLNFKVYKSESLQGGITGTIAGTALSFLPGVGPAQANILAMEINPALRNVRTFLIATGAINTVNVFVCLLTLYLLEKTRSGAVVAISIISPNLVLNEIFVLIAACFFAVFAGAVLTLFLGKHFIKIFALLDYILLIKIVLLFLFCMVVFMCGFYGLLVFTIAMFLGILPNYVGCRHSQLMGVLLVPTILWFLGI</sequence>
<feature type="transmembrane region" description="Helical" evidence="1">
    <location>
        <begin position="218"/>
        <end position="238"/>
    </location>
</feature>
<feature type="transmembrane region" description="Helical" evidence="1">
    <location>
        <begin position="259"/>
        <end position="281"/>
    </location>
</feature>
<proteinExistence type="predicted"/>
<dbReference type="EMBL" id="PCUF01000001">
    <property type="protein sequence ID" value="PIN66797.1"/>
    <property type="molecule type" value="Genomic_DNA"/>
</dbReference>
<reference evidence="10 11" key="1">
    <citation type="submission" date="2017-09" db="EMBL/GenBank/DDBJ databases">
        <title>Depth-based differentiation of microbial function through sediment-hosted aquifers and enrichment of novel symbionts in the deep terrestrial subsurface.</title>
        <authorList>
            <person name="Probst A.J."/>
            <person name="Ladd B."/>
            <person name="Jarett J.K."/>
            <person name="Geller-Mcgrath D.E."/>
            <person name="Sieber C.M.K."/>
            <person name="Emerson J.B."/>
            <person name="Anantharaman K."/>
            <person name="Thomas B.C."/>
            <person name="Malmstrom R."/>
            <person name="Stieglmeier M."/>
            <person name="Klingl A."/>
            <person name="Woyke T."/>
            <person name="Ryan C.M."/>
            <person name="Banfield J.F."/>
        </authorList>
    </citation>
    <scope>NUCLEOTIDE SEQUENCE [LARGE SCALE GENOMIC DNA]</scope>
</reference>
<keyword evidence="1" id="KW-0472">Membrane</keyword>
<evidence type="ECO:0000313" key="4">
    <source>
        <dbReference type="EMBL" id="PIV13947.1"/>
    </source>
</evidence>
<dbReference type="Proteomes" id="UP000229789">
    <property type="component" value="Unassembled WGS sequence"/>
</dbReference>
<dbReference type="Proteomes" id="UP000231449">
    <property type="component" value="Unassembled WGS sequence"/>
</dbReference>
<dbReference type="EMBL" id="PFUW01000003">
    <property type="protein sequence ID" value="PJB04493.1"/>
    <property type="molecule type" value="Genomic_DNA"/>
</dbReference>
<dbReference type="Proteomes" id="UP000231232">
    <property type="component" value="Unassembled WGS sequence"/>
</dbReference>
<organism evidence="3 12">
    <name type="scientific">Huberarchaeum crystalense</name>
    <dbReference type="NCBI Taxonomy" id="2014257"/>
    <lineage>
        <taxon>Archaea</taxon>
        <taxon>Candidatus Huberarchaeota</taxon>
        <taxon>Candidatus Huberarchaeia</taxon>
        <taxon>Candidatus Huberarchaeales</taxon>
        <taxon>Candidatus Huberarchaeaceae</taxon>
        <taxon>Candidatus Huberarchaeum</taxon>
    </lineage>
</organism>
<keyword evidence="1" id="KW-1133">Transmembrane helix</keyword>
<evidence type="ECO:0000313" key="10">
    <source>
        <dbReference type="Proteomes" id="UP000228874"/>
    </source>
</evidence>
<reference evidence="3 12" key="2">
    <citation type="submission" date="2017-09" db="EMBL/GenBank/DDBJ databases">
        <title>Depth-based differentiation of microbial function through sediment-hosted aquifers and enrichment of novel symbionts in the deep terrestrial subsurface.</title>
        <authorList>
            <person name="Probst A.J."/>
            <person name="Ladd B."/>
            <person name="Jarett J.K."/>
            <person name="Geller-Mcgrath D.E."/>
            <person name="Sieber C.M."/>
            <person name="Emerson J.B."/>
            <person name="Anantharaman K."/>
            <person name="Thomas B.C."/>
            <person name="Malmstrom R."/>
            <person name="Stieglmeier M."/>
            <person name="Klingl A."/>
            <person name="Woyke T."/>
            <person name="Ryan C.M."/>
            <person name="Banfield J.F."/>
        </authorList>
    </citation>
    <scope>NUCLEOTIDE SEQUENCE [LARGE SCALE GENOMIC DNA]</scope>
    <source>
        <strain evidence="5">CG02_land_8_20_14_3_00_31_209</strain>
        <strain evidence="4">CG03_land_8_20_14_0_80_31_114</strain>
        <strain evidence="3">CG18_big_fil_WC_8_21_14_2_50_31_19</strain>
        <strain evidence="7">CG_4_10_14_0_8_um_filter_31_133</strain>
        <strain evidence="6">CG_4_8_14_3_um_filter</strain>
        <strain evidence="9">CG_4_9_14_0_8_um_filter_31_21</strain>
        <strain evidence="8">CG_4_9_14_3_um_filter_31_125</strain>
    </source>
</reference>
<dbReference type="Proteomes" id="UP000228874">
    <property type="component" value="Unassembled WGS sequence"/>
</dbReference>
<dbReference type="EMBL" id="PFIH01000021">
    <property type="protein sequence ID" value="PIX28192.1"/>
    <property type="molecule type" value="Genomic_DNA"/>
</dbReference>
<evidence type="ECO:0000313" key="3">
    <source>
        <dbReference type="EMBL" id="PIN66797.1"/>
    </source>
</evidence>
<dbReference type="EMBL" id="PFMG01000015">
    <property type="protein sequence ID" value="PIY99989.1"/>
    <property type="molecule type" value="Genomic_DNA"/>
</dbReference>
<dbReference type="Proteomes" id="UP000228888">
    <property type="component" value="Unassembled WGS sequence"/>
</dbReference>
<keyword evidence="1" id="KW-0812">Transmembrane</keyword>
<dbReference type="EMBL" id="PETW01000024">
    <property type="protein sequence ID" value="PIV46446.1"/>
    <property type="molecule type" value="Genomic_DNA"/>
</dbReference>
<accession>A0A2G9LJS4</accession>